<evidence type="ECO:0000313" key="1">
    <source>
        <dbReference type="EMBL" id="SDY08727.1"/>
    </source>
</evidence>
<reference evidence="1 2" key="1">
    <citation type="submission" date="2016-10" db="EMBL/GenBank/DDBJ databases">
        <authorList>
            <person name="de Groot N.N."/>
        </authorList>
    </citation>
    <scope>NUCLEOTIDE SEQUENCE [LARGE SCALE GENOMIC DNA]</scope>
    <source>
        <strain evidence="1 2">CPCC 202699</strain>
    </source>
</reference>
<protein>
    <submittedName>
        <fullName evidence="1">Uncharacterized protein</fullName>
    </submittedName>
</protein>
<gene>
    <name evidence="1" type="ORF">SAMN05421504_104459</name>
</gene>
<keyword evidence="2" id="KW-1185">Reference proteome</keyword>
<dbReference type="Proteomes" id="UP000199515">
    <property type="component" value="Unassembled WGS sequence"/>
</dbReference>
<evidence type="ECO:0000313" key="2">
    <source>
        <dbReference type="Proteomes" id="UP000199515"/>
    </source>
</evidence>
<dbReference type="RefSeq" id="WP_091291338.1">
    <property type="nucleotide sequence ID" value="NZ_FNON01000004.1"/>
</dbReference>
<name>A0A1H3H025_9PSEU</name>
<dbReference type="OrthoDB" id="3666712at2"/>
<dbReference type="EMBL" id="FNON01000004">
    <property type="protein sequence ID" value="SDY08727.1"/>
    <property type="molecule type" value="Genomic_DNA"/>
</dbReference>
<proteinExistence type="predicted"/>
<organism evidence="1 2">
    <name type="scientific">Amycolatopsis xylanica</name>
    <dbReference type="NCBI Taxonomy" id="589385"/>
    <lineage>
        <taxon>Bacteria</taxon>
        <taxon>Bacillati</taxon>
        <taxon>Actinomycetota</taxon>
        <taxon>Actinomycetes</taxon>
        <taxon>Pseudonocardiales</taxon>
        <taxon>Pseudonocardiaceae</taxon>
        <taxon>Amycolatopsis</taxon>
    </lineage>
</organism>
<accession>A0A1H3H025</accession>
<dbReference type="AlphaFoldDB" id="A0A1H3H025"/>
<sequence>MAHPHAVAIPSAAGITASVFPAPATAIRTNDPVAVAGIREFARYQAAAARTIAAMILGAPAPATPCLIEGALNAATAWRYRVAEQSGETGLPRYRLPLTTARYRRIGHVGKAREGAIWHEPTGTYFGGLATPAYHTLGLFGRYAATRFAEAESCRDTLRNQLTLHNGAIIAGGALLRRAAAADVADLVSRSAALRGETGKAETGGNAMYAVSAPPADSEAINEAAASALADALNAAADSDIDTASRLWALGAYCLYQAPRTARGADAACRVALAALGAVALRRIPWLPHDIDLRAQVLEQAVFVEQLIATHHRHTGFVTVASG</sequence>